<dbReference type="GO" id="GO:0046872">
    <property type="term" value="F:metal ion binding"/>
    <property type="evidence" value="ECO:0007669"/>
    <property type="project" value="InterPro"/>
</dbReference>
<dbReference type="Pfam" id="PF00465">
    <property type="entry name" value="Fe-ADH"/>
    <property type="match status" value="1"/>
</dbReference>
<keyword evidence="3" id="KW-0560">Oxidoreductase</keyword>
<keyword evidence="4" id="KW-0520">NAD</keyword>
<dbReference type="GO" id="GO:0004022">
    <property type="term" value="F:alcohol dehydrogenase (NAD+) activity"/>
    <property type="evidence" value="ECO:0007669"/>
    <property type="project" value="TreeGrafter"/>
</dbReference>
<dbReference type="PROSITE" id="PS00060">
    <property type="entry name" value="ADH_IRON_2"/>
    <property type="match status" value="1"/>
</dbReference>
<evidence type="ECO:0000256" key="3">
    <source>
        <dbReference type="ARBA" id="ARBA00023002"/>
    </source>
</evidence>
<evidence type="ECO:0000313" key="8">
    <source>
        <dbReference type="Proteomes" id="UP000237466"/>
    </source>
</evidence>
<dbReference type="RefSeq" id="WP_103200923.1">
    <property type="nucleotide sequence ID" value="NZ_JASMUA010000005.1"/>
</dbReference>
<accession>A0A2S3QZF1</accession>
<dbReference type="FunFam" id="3.40.50.1970:FF:000003">
    <property type="entry name" value="Alcohol dehydrogenase, iron-containing"/>
    <property type="match status" value="1"/>
</dbReference>
<evidence type="ECO:0000256" key="2">
    <source>
        <dbReference type="ARBA" id="ARBA00007358"/>
    </source>
</evidence>
<dbReference type="NCBIfam" id="NF007363">
    <property type="entry name" value="PRK09860.1"/>
    <property type="match status" value="1"/>
</dbReference>
<dbReference type="Proteomes" id="UP000237466">
    <property type="component" value="Unassembled WGS sequence"/>
</dbReference>
<feature type="domain" description="Fe-containing alcohol dehydrogenase-like C-terminal" evidence="6">
    <location>
        <begin position="187"/>
        <end position="382"/>
    </location>
</feature>
<dbReference type="InterPro" id="IPR001670">
    <property type="entry name" value="ADH_Fe/GldA"/>
</dbReference>
<evidence type="ECO:0000259" key="5">
    <source>
        <dbReference type="Pfam" id="PF00465"/>
    </source>
</evidence>
<reference evidence="7 8" key="1">
    <citation type="journal article" date="2018" name="Front. Microbiol.">
        <title>Phylogeny of Vibrio vulnificus from the Analysis of the Core-Genome: Implications for Intra-Species Taxonomy.</title>
        <authorList>
            <person name="Roig F.J."/>
            <person name="Gonzalez-Candelas F."/>
            <person name="Sanjuan E."/>
            <person name="Fouz B."/>
            <person name="Feil E.J."/>
            <person name="Llorens C."/>
            <person name="Baker-Austin C."/>
            <person name="Oliver J.D."/>
            <person name="Danin-Poleg Y."/>
            <person name="Gibas C.J."/>
            <person name="Kashi Y."/>
            <person name="Gulig P.A."/>
            <person name="Morrison S.S."/>
            <person name="Amaro C."/>
        </authorList>
    </citation>
    <scope>NUCLEOTIDE SEQUENCE [LARGE SCALE GENOMIC DNA]</scope>
    <source>
        <strain evidence="7 8">CECT4608</strain>
    </source>
</reference>
<dbReference type="InterPro" id="IPR018211">
    <property type="entry name" value="ADH_Fe_CS"/>
</dbReference>
<evidence type="ECO:0000256" key="4">
    <source>
        <dbReference type="ARBA" id="ARBA00023027"/>
    </source>
</evidence>
<dbReference type="Gene3D" id="3.40.50.1970">
    <property type="match status" value="1"/>
</dbReference>
<dbReference type="SUPFAM" id="SSF56796">
    <property type="entry name" value="Dehydroquinate synthase-like"/>
    <property type="match status" value="1"/>
</dbReference>
<name>A0A2S3QZF1_VIBVL</name>
<dbReference type="CDD" id="cd08188">
    <property type="entry name" value="PDDH"/>
    <property type="match status" value="1"/>
</dbReference>
<dbReference type="Gene3D" id="1.20.1090.10">
    <property type="entry name" value="Dehydroquinate synthase-like - alpha domain"/>
    <property type="match status" value="1"/>
</dbReference>
<protein>
    <submittedName>
        <fullName evidence="7">L-threonine dehydrogenase</fullName>
    </submittedName>
</protein>
<dbReference type="EMBL" id="PDGH01000124">
    <property type="protein sequence ID" value="POB44606.1"/>
    <property type="molecule type" value="Genomic_DNA"/>
</dbReference>
<comment type="cofactor">
    <cofactor evidence="1">
        <name>Fe cation</name>
        <dbReference type="ChEBI" id="CHEBI:24875"/>
    </cofactor>
</comment>
<sequence>MASAFFIPTVNLMGAGCLKDATDSIKAQGFTKGLIVTDKILNQIGVVKQVQDLLSERHVEAVVFDGTQPNPTIGNVNAGLALLKQNECDFVISLGGGSPHDCAKGIALVAANGGEIADYEGVDKSAKPMLPLIAINTTAGTASEMTRFCIITDEERHIKMAIVDKHTTPLISVNDPELMLAKPASLTAATGMDALTHAVEAYVSIAATPITDAVAIKAIELIQAHLRTAVAHGDDIEAREQMAYAQFMAGMAFNNASLGYVHAMAHQLGGFYDLPHGVCNAILLPHVQRYNAQVCPERLRDVAKAMGVNVEGMSAEQGAEAAIDAIVALAKDVGIPAGIRELGAKSEDIPTLADNALKDACGFTNPKQATHEEISAIFEAAM</sequence>
<dbReference type="InterPro" id="IPR039697">
    <property type="entry name" value="Alcohol_dehydrogenase_Fe"/>
</dbReference>
<dbReference type="InterPro" id="IPR056798">
    <property type="entry name" value="ADH_Fe_C"/>
</dbReference>
<comment type="similarity">
    <text evidence="2">Belongs to the iron-containing alcohol dehydrogenase family.</text>
</comment>
<dbReference type="AlphaFoldDB" id="A0A2S3QZF1"/>
<comment type="caution">
    <text evidence="7">The sequence shown here is derived from an EMBL/GenBank/DDBJ whole genome shotgun (WGS) entry which is preliminary data.</text>
</comment>
<proteinExistence type="inferred from homology"/>
<organism evidence="7 8">
    <name type="scientific">Vibrio vulnificus</name>
    <dbReference type="NCBI Taxonomy" id="672"/>
    <lineage>
        <taxon>Bacteria</taxon>
        <taxon>Pseudomonadati</taxon>
        <taxon>Pseudomonadota</taxon>
        <taxon>Gammaproteobacteria</taxon>
        <taxon>Vibrionales</taxon>
        <taxon>Vibrionaceae</taxon>
        <taxon>Vibrio</taxon>
    </lineage>
</organism>
<evidence type="ECO:0000259" key="6">
    <source>
        <dbReference type="Pfam" id="PF25137"/>
    </source>
</evidence>
<gene>
    <name evidence="7" type="ORF">CRN52_18580</name>
</gene>
<dbReference type="PROSITE" id="PS00913">
    <property type="entry name" value="ADH_IRON_1"/>
    <property type="match status" value="1"/>
</dbReference>
<evidence type="ECO:0000313" key="7">
    <source>
        <dbReference type="EMBL" id="POB44606.1"/>
    </source>
</evidence>
<dbReference type="FunFam" id="1.20.1090.10:FF:000001">
    <property type="entry name" value="Aldehyde-alcohol dehydrogenase"/>
    <property type="match status" value="1"/>
</dbReference>
<evidence type="ECO:0000256" key="1">
    <source>
        <dbReference type="ARBA" id="ARBA00001962"/>
    </source>
</evidence>
<dbReference type="PANTHER" id="PTHR11496:SF102">
    <property type="entry name" value="ALCOHOL DEHYDROGENASE 4"/>
    <property type="match status" value="1"/>
</dbReference>
<dbReference type="Pfam" id="PF25137">
    <property type="entry name" value="ADH_Fe_C"/>
    <property type="match status" value="1"/>
</dbReference>
<dbReference type="PANTHER" id="PTHR11496">
    <property type="entry name" value="ALCOHOL DEHYDROGENASE"/>
    <property type="match status" value="1"/>
</dbReference>
<feature type="domain" description="Alcohol dehydrogenase iron-type/glycerol dehydrogenase GldA" evidence="5">
    <location>
        <begin position="8"/>
        <end position="176"/>
    </location>
</feature>